<keyword evidence="2" id="KW-1185">Reference proteome</keyword>
<dbReference type="EMBL" id="JANPWB010000011">
    <property type="protein sequence ID" value="KAJ1131551.1"/>
    <property type="molecule type" value="Genomic_DNA"/>
</dbReference>
<accession>A0AAV7PTQ6</accession>
<name>A0AAV7PTQ6_PLEWA</name>
<protein>
    <submittedName>
        <fullName evidence="1">Uncharacterized protein</fullName>
    </submittedName>
</protein>
<evidence type="ECO:0000313" key="1">
    <source>
        <dbReference type="EMBL" id="KAJ1131551.1"/>
    </source>
</evidence>
<reference evidence="1" key="1">
    <citation type="journal article" date="2022" name="bioRxiv">
        <title>Sequencing and chromosome-scale assembly of the giantPleurodeles waltlgenome.</title>
        <authorList>
            <person name="Brown T."/>
            <person name="Elewa A."/>
            <person name="Iarovenko S."/>
            <person name="Subramanian E."/>
            <person name="Araus A.J."/>
            <person name="Petzold A."/>
            <person name="Susuki M."/>
            <person name="Suzuki K.-i.T."/>
            <person name="Hayashi T."/>
            <person name="Toyoda A."/>
            <person name="Oliveira C."/>
            <person name="Osipova E."/>
            <person name="Leigh N.D."/>
            <person name="Simon A."/>
            <person name="Yun M.H."/>
        </authorList>
    </citation>
    <scope>NUCLEOTIDE SEQUENCE</scope>
    <source>
        <strain evidence="1">20211129_DDA</strain>
        <tissue evidence="1">Liver</tissue>
    </source>
</reference>
<dbReference type="AlphaFoldDB" id="A0AAV7PTQ6"/>
<proteinExistence type="predicted"/>
<dbReference type="Proteomes" id="UP001066276">
    <property type="component" value="Chromosome 7"/>
</dbReference>
<organism evidence="1 2">
    <name type="scientific">Pleurodeles waltl</name>
    <name type="common">Iberian ribbed newt</name>
    <dbReference type="NCBI Taxonomy" id="8319"/>
    <lineage>
        <taxon>Eukaryota</taxon>
        <taxon>Metazoa</taxon>
        <taxon>Chordata</taxon>
        <taxon>Craniata</taxon>
        <taxon>Vertebrata</taxon>
        <taxon>Euteleostomi</taxon>
        <taxon>Amphibia</taxon>
        <taxon>Batrachia</taxon>
        <taxon>Caudata</taxon>
        <taxon>Salamandroidea</taxon>
        <taxon>Salamandridae</taxon>
        <taxon>Pleurodelinae</taxon>
        <taxon>Pleurodeles</taxon>
    </lineage>
</organism>
<sequence>MRPHPTRCTSRSPGFLMSKHQGRCLLVPRGRVRKRTLPQGHGCSVLAPVPLFCGALGAPRTARLRRAEIHQKPGRSSDLGGWVTVVKVFQKSA</sequence>
<evidence type="ECO:0000313" key="2">
    <source>
        <dbReference type="Proteomes" id="UP001066276"/>
    </source>
</evidence>
<gene>
    <name evidence="1" type="ORF">NDU88_009886</name>
</gene>
<comment type="caution">
    <text evidence="1">The sequence shown here is derived from an EMBL/GenBank/DDBJ whole genome shotgun (WGS) entry which is preliminary data.</text>
</comment>